<dbReference type="Pfam" id="PF00565">
    <property type="entry name" value="SNase"/>
    <property type="match status" value="1"/>
</dbReference>
<dbReference type="Gene3D" id="2.40.50.90">
    <property type="match status" value="1"/>
</dbReference>
<keyword evidence="4" id="KW-1185">Reference proteome</keyword>
<dbReference type="InterPro" id="IPR016071">
    <property type="entry name" value="Staphylococal_nuclease_OB-fold"/>
</dbReference>
<dbReference type="InterPro" id="IPR035437">
    <property type="entry name" value="SNase_OB-fold_sf"/>
</dbReference>
<reference evidence="3 4" key="1">
    <citation type="journal article" date="2019" name="Int. J. Syst. Evol. Microbiol.">
        <title>The Global Catalogue of Microorganisms (GCM) 10K type strain sequencing project: providing services to taxonomists for standard genome sequencing and annotation.</title>
        <authorList>
            <consortium name="The Broad Institute Genomics Platform"/>
            <consortium name="The Broad Institute Genome Sequencing Center for Infectious Disease"/>
            <person name="Wu L."/>
            <person name="Ma J."/>
        </authorList>
    </citation>
    <scope>NUCLEOTIDE SEQUENCE [LARGE SCALE GENOMIC DNA]</scope>
    <source>
        <strain evidence="3 4">JCM 15910</strain>
    </source>
</reference>
<evidence type="ECO:0000259" key="2">
    <source>
        <dbReference type="PROSITE" id="PS50830"/>
    </source>
</evidence>
<organism evidence="3 4">
    <name type="scientific">Sphingopyxis soli</name>
    <dbReference type="NCBI Taxonomy" id="592051"/>
    <lineage>
        <taxon>Bacteria</taxon>
        <taxon>Pseudomonadati</taxon>
        <taxon>Pseudomonadota</taxon>
        <taxon>Alphaproteobacteria</taxon>
        <taxon>Sphingomonadales</taxon>
        <taxon>Sphingomonadaceae</taxon>
        <taxon>Sphingopyxis</taxon>
    </lineage>
</organism>
<sequence length="189" mass="20795">MAHRLYVRKPPRPGRRAYPKRPRRRRSFGLSLAMVVAGGFVGTLGALNMTPGGREAAAGIPLLREGTAAAAPDTLSARFGLCHSGGGRNCVVDGDTFWFEGQKYRVADIDTPETHPARCAEEAELGEAATGRLLRWLNAGAFTLESVDRDTDRYDRKLRIVTRGGDSVGDMLVDEGLARRWEGRRRPWC</sequence>
<evidence type="ECO:0000313" key="4">
    <source>
        <dbReference type="Proteomes" id="UP001500738"/>
    </source>
</evidence>
<protein>
    <submittedName>
        <fullName evidence="3">Thermonuclease family protein</fullName>
    </submittedName>
</protein>
<dbReference type="RefSeq" id="WP_246553550.1">
    <property type="nucleotide sequence ID" value="NZ_BAAAFE010000007.1"/>
</dbReference>
<dbReference type="PROSITE" id="PS50830">
    <property type="entry name" value="TNASE_3"/>
    <property type="match status" value="1"/>
</dbReference>
<name>A0ABN1M2U3_9SPHN</name>
<proteinExistence type="predicted"/>
<accession>A0ABN1M2U3</accession>
<dbReference type="Proteomes" id="UP001500738">
    <property type="component" value="Unassembled WGS sequence"/>
</dbReference>
<dbReference type="SUPFAM" id="SSF50199">
    <property type="entry name" value="Staphylococcal nuclease"/>
    <property type="match status" value="1"/>
</dbReference>
<dbReference type="EMBL" id="BAAAFE010000007">
    <property type="protein sequence ID" value="GAA0863466.1"/>
    <property type="molecule type" value="Genomic_DNA"/>
</dbReference>
<feature type="domain" description="TNase-like" evidence="2">
    <location>
        <begin position="91"/>
        <end position="189"/>
    </location>
</feature>
<gene>
    <name evidence="3" type="ORF">GCM10009115_14110</name>
</gene>
<feature type="region of interest" description="Disordered" evidence="1">
    <location>
        <begin position="1"/>
        <end position="23"/>
    </location>
</feature>
<evidence type="ECO:0000256" key="1">
    <source>
        <dbReference type="SAM" id="MobiDB-lite"/>
    </source>
</evidence>
<evidence type="ECO:0000313" key="3">
    <source>
        <dbReference type="EMBL" id="GAA0863466.1"/>
    </source>
</evidence>
<comment type="caution">
    <text evidence="3">The sequence shown here is derived from an EMBL/GenBank/DDBJ whole genome shotgun (WGS) entry which is preliminary data.</text>
</comment>